<dbReference type="Gene3D" id="2.30.30.940">
    <property type="match status" value="1"/>
</dbReference>
<proteinExistence type="predicted"/>
<dbReference type="Gene3D" id="3.40.50.300">
    <property type="entry name" value="P-loop containing nucleotide triphosphate hydrolases"/>
    <property type="match status" value="2"/>
</dbReference>
<name>A0A6G9QR30_9GAMM</name>
<sequence length="419" mass="46364">MAIFNELVRINQAQLPGISQPVCQIESLDKDQNSAILSVITHPITIIAGKAGSGKTRTIIELVSFLIHEMQVDDKEILVCSMLGVVANKLRHLTGVASYTVNRLCGYKDDGNGRFIPSRNADNPIQCQYLIVDESTLLSNDLALALLRALPTGVRLVLVGDDGQVQSIQRGAFFSAVVGSKQFSQIHLKSNYRNKSTNIERLALDVISGNPIKQLKTAYSDHSLCVIQTENDEQTLQKIQQAIQRAGQNGMKMECVQVLTPTHKGVLGTAHINSLVKSQSNNGQLKVILNKTNYRLNLFNGQIGNAVINSKEICVAIKGKTLRFTDEEVFNRRFDLAYALTPHRVQGAEFDLVIVVIPYNCKMIDTNWLYSAMTRTKKSLVLIGDTGLIERVRPVSRSTFLERILANSEVLTVDGDKLF</sequence>
<dbReference type="InterPro" id="IPR027417">
    <property type="entry name" value="P-loop_NTPase"/>
</dbReference>
<dbReference type="PANTHER" id="PTHR43788">
    <property type="entry name" value="DNA2/NAM7 HELICASE FAMILY MEMBER"/>
    <property type="match status" value="1"/>
</dbReference>
<reference evidence="4 5" key="1">
    <citation type="submission" date="2020-03" db="EMBL/GenBank/DDBJ databases">
        <title>Complete genome sequence of Shewanella sp.</title>
        <authorList>
            <person name="Kim Y.-S."/>
            <person name="Kim S.-J."/>
            <person name="Jung H.-K."/>
            <person name="Kim K.-H."/>
        </authorList>
    </citation>
    <scope>NUCLEOTIDE SEQUENCE [LARGE SCALE GENOMIC DNA]</scope>
    <source>
        <strain evidence="4 5">PN3F2</strain>
        <plasmid evidence="4 5">pPN3F2_2</plasmid>
    </source>
</reference>
<dbReference type="Proteomes" id="UP000502608">
    <property type="component" value="Plasmid pPN3F2_2"/>
</dbReference>
<keyword evidence="4" id="KW-0614">Plasmid</keyword>
<dbReference type="Pfam" id="PF13604">
    <property type="entry name" value="AAA_30"/>
    <property type="match status" value="1"/>
</dbReference>
<feature type="domain" description="UvrD-like helicase C-terminal" evidence="3">
    <location>
        <begin position="336"/>
        <end position="383"/>
    </location>
</feature>
<dbReference type="Pfam" id="PF13538">
    <property type="entry name" value="UvrD_C_2"/>
    <property type="match status" value="1"/>
</dbReference>
<keyword evidence="5" id="KW-1185">Reference proteome</keyword>
<dbReference type="SUPFAM" id="SSF52540">
    <property type="entry name" value="P-loop containing nucleoside triphosphate hydrolases"/>
    <property type="match status" value="1"/>
</dbReference>
<gene>
    <name evidence="4" type="ORF">HBH39_18650</name>
</gene>
<dbReference type="EMBL" id="CP050315">
    <property type="protein sequence ID" value="QIR16497.1"/>
    <property type="molecule type" value="Genomic_DNA"/>
</dbReference>
<accession>A0A6G9QR30</accession>
<dbReference type="GO" id="GO:0003678">
    <property type="term" value="F:DNA helicase activity"/>
    <property type="evidence" value="ECO:0007669"/>
    <property type="project" value="UniProtKB-ARBA"/>
</dbReference>
<evidence type="ECO:0000259" key="3">
    <source>
        <dbReference type="Pfam" id="PF13538"/>
    </source>
</evidence>
<evidence type="ECO:0000313" key="5">
    <source>
        <dbReference type="Proteomes" id="UP000502608"/>
    </source>
</evidence>
<keyword evidence="1" id="KW-0547">Nucleotide-binding</keyword>
<dbReference type="InterPro" id="IPR027785">
    <property type="entry name" value="UvrD-like_helicase_C"/>
</dbReference>
<evidence type="ECO:0000256" key="2">
    <source>
        <dbReference type="ARBA" id="ARBA00022840"/>
    </source>
</evidence>
<dbReference type="InterPro" id="IPR050534">
    <property type="entry name" value="Coronavir_polyprotein_1ab"/>
</dbReference>
<evidence type="ECO:0000313" key="4">
    <source>
        <dbReference type="EMBL" id="QIR16497.1"/>
    </source>
</evidence>
<geneLocation type="plasmid" evidence="4 5">
    <name>pPN3F2_2</name>
</geneLocation>
<protein>
    <submittedName>
        <fullName evidence="4">AAA family ATPase</fullName>
    </submittedName>
</protein>
<evidence type="ECO:0000256" key="1">
    <source>
        <dbReference type="ARBA" id="ARBA00022741"/>
    </source>
</evidence>
<dbReference type="RefSeq" id="WP_167680325.1">
    <property type="nucleotide sequence ID" value="NZ_CP050315.1"/>
</dbReference>
<dbReference type="AlphaFoldDB" id="A0A6G9QR30"/>
<dbReference type="PANTHER" id="PTHR43788:SF6">
    <property type="entry name" value="DNA HELICASE B"/>
    <property type="match status" value="1"/>
</dbReference>
<dbReference type="GO" id="GO:0005524">
    <property type="term" value="F:ATP binding"/>
    <property type="evidence" value="ECO:0007669"/>
    <property type="project" value="UniProtKB-KW"/>
</dbReference>
<dbReference type="CDD" id="cd18809">
    <property type="entry name" value="SF1_C_RecD"/>
    <property type="match status" value="1"/>
</dbReference>
<organism evidence="4 5">
    <name type="scientific">Shewanella aestuarii</name>
    <dbReference type="NCBI Taxonomy" id="1028752"/>
    <lineage>
        <taxon>Bacteria</taxon>
        <taxon>Pseudomonadati</taxon>
        <taxon>Pseudomonadota</taxon>
        <taxon>Gammaproteobacteria</taxon>
        <taxon>Alteromonadales</taxon>
        <taxon>Shewanellaceae</taxon>
        <taxon>Shewanella</taxon>
    </lineage>
</organism>
<keyword evidence="2" id="KW-0067">ATP-binding</keyword>
<dbReference type="KEGG" id="saes:HBH39_18650"/>